<evidence type="ECO:0000313" key="1">
    <source>
        <dbReference type="EMBL" id="GAV06286.1"/>
    </source>
</evidence>
<keyword evidence="2" id="KW-1185">Reference proteome</keyword>
<gene>
    <name evidence="1" type="primary">RvY_16303</name>
    <name evidence="1" type="synonym">RvY_16303.3</name>
    <name evidence="1" type="ORF">RvY_16303-3</name>
</gene>
<reference evidence="1 2" key="1">
    <citation type="journal article" date="2016" name="Nat. Commun.">
        <title>Extremotolerant tardigrade genome and improved radiotolerance of human cultured cells by tardigrade-unique protein.</title>
        <authorList>
            <person name="Hashimoto T."/>
            <person name="Horikawa D.D."/>
            <person name="Saito Y."/>
            <person name="Kuwahara H."/>
            <person name="Kozuka-Hata H."/>
            <person name="Shin-I T."/>
            <person name="Minakuchi Y."/>
            <person name="Ohishi K."/>
            <person name="Motoyama A."/>
            <person name="Aizu T."/>
            <person name="Enomoto A."/>
            <person name="Kondo K."/>
            <person name="Tanaka S."/>
            <person name="Hara Y."/>
            <person name="Koshikawa S."/>
            <person name="Sagara H."/>
            <person name="Miura T."/>
            <person name="Yokobori S."/>
            <person name="Miyagawa K."/>
            <person name="Suzuki Y."/>
            <person name="Kubo T."/>
            <person name="Oyama M."/>
            <person name="Kohara Y."/>
            <person name="Fujiyama A."/>
            <person name="Arakawa K."/>
            <person name="Katayama T."/>
            <person name="Toyoda A."/>
            <person name="Kunieda T."/>
        </authorList>
    </citation>
    <scope>NUCLEOTIDE SEQUENCE [LARGE SCALE GENOMIC DNA]</scope>
    <source>
        <strain evidence="1 2">YOKOZUNA-1</strain>
    </source>
</reference>
<sequence length="163" mass="18554">MVHGTENPLPAVNPSSPLRFMPLFSFQSAFCLVDVSILSQFPPDQTFSIRLSAQRKFCLLVASCLPAPEMADSPVFYQDLDRSSVAKRWPANYTPPTEKMGHPTSTPCWLLCWWMKLPATSLLALEWRIMSRRSKLKMCWLIEAQSSAQCSSGRWLKLERSLK</sequence>
<organism evidence="1 2">
    <name type="scientific">Ramazzottius varieornatus</name>
    <name type="common">Water bear</name>
    <name type="synonym">Tardigrade</name>
    <dbReference type="NCBI Taxonomy" id="947166"/>
    <lineage>
        <taxon>Eukaryota</taxon>
        <taxon>Metazoa</taxon>
        <taxon>Ecdysozoa</taxon>
        <taxon>Tardigrada</taxon>
        <taxon>Eutardigrada</taxon>
        <taxon>Parachela</taxon>
        <taxon>Hypsibioidea</taxon>
        <taxon>Ramazzottiidae</taxon>
        <taxon>Ramazzottius</taxon>
    </lineage>
</organism>
<evidence type="ECO:0000313" key="2">
    <source>
        <dbReference type="Proteomes" id="UP000186922"/>
    </source>
</evidence>
<proteinExistence type="predicted"/>
<dbReference type="EMBL" id="BDGG01000013">
    <property type="protein sequence ID" value="GAV06286.1"/>
    <property type="molecule type" value="Genomic_DNA"/>
</dbReference>
<dbReference type="AlphaFoldDB" id="A0A1D1VZ97"/>
<protein>
    <submittedName>
        <fullName evidence="1">Uncharacterized protein</fullName>
    </submittedName>
</protein>
<accession>A0A1D1VZ97</accession>
<comment type="caution">
    <text evidence="1">The sequence shown here is derived from an EMBL/GenBank/DDBJ whole genome shotgun (WGS) entry which is preliminary data.</text>
</comment>
<name>A0A1D1VZ97_RAMVA</name>
<dbReference type="Proteomes" id="UP000186922">
    <property type="component" value="Unassembled WGS sequence"/>
</dbReference>